<feature type="domain" description="DUF488" evidence="1">
    <location>
        <begin position="16"/>
        <end position="86"/>
    </location>
</feature>
<dbReference type="InParanoid" id="D1YYD3"/>
<name>D1YYD3_METPS</name>
<dbReference type="OrthoDB" id="385023at2157"/>
<dbReference type="GeneID" id="8681345"/>
<dbReference type="Proteomes" id="UP000001882">
    <property type="component" value="Chromosome"/>
</dbReference>
<dbReference type="STRING" id="304371.MCP_1383"/>
<dbReference type="InterPro" id="IPR054495">
    <property type="entry name" value="DUF488-N3a"/>
</dbReference>
<reference evidence="2 3" key="1">
    <citation type="journal article" date="2007" name="Appl. Environ. Microbiol.">
        <title>Isolation of key methanogens for global methane emission from rice paddy fields: a novel isolate affiliated with the clone cluster rice cluster I.</title>
        <authorList>
            <person name="Sakai S."/>
            <person name="Imachi H."/>
            <person name="Sekiguchi Y."/>
            <person name="Ohashi A."/>
            <person name="Harada H."/>
            <person name="Kamagata Y."/>
        </authorList>
    </citation>
    <scope>NUCLEOTIDE SEQUENCE [LARGE SCALE GENOMIC DNA]</scope>
    <source>
        <strain evidence="3">DSM 17711 / JCM 13418 / NBRC 101707 / SANAE</strain>
    </source>
</reference>
<sequence length="104" mass="12186">MSIAIDHPSWFYGFEYKPLIPPADLEDNYRRGRITEAEYTKSYNLQLLALDPRQVFLDLGENAILLCHEPPGQICHRRLVAAWLEKCLNIFVPESHYREPKVML</sequence>
<dbReference type="EMBL" id="AP011532">
    <property type="protein sequence ID" value="BAI61455.1"/>
    <property type="molecule type" value="Genomic_DNA"/>
</dbReference>
<reference evidence="2 3" key="2">
    <citation type="journal article" date="2008" name="Int. J. Syst. Evol. Microbiol.">
        <title>Methanocella paludicola gen. nov., sp. nov., a methane-producing archaeon, the first isolate of the lineage 'Rice Cluster I', and proposal of the new archaeal order Methanocellales ord. nov.</title>
        <authorList>
            <person name="Sakai S."/>
            <person name="Imachi H."/>
            <person name="Hanada S."/>
            <person name="Ohashi A."/>
            <person name="Harada H."/>
            <person name="Kamagata Y."/>
        </authorList>
    </citation>
    <scope>NUCLEOTIDE SEQUENCE [LARGE SCALE GENOMIC DNA]</scope>
    <source>
        <strain evidence="3">DSM 17711 / JCM 13418 / NBRC 101707 / SANAE</strain>
    </source>
</reference>
<protein>
    <recommendedName>
        <fullName evidence="1">DUF488 domain-containing protein</fullName>
    </recommendedName>
</protein>
<dbReference type="KEGG" id="mpd:MCP_1383"/>
<proteinExistence type="predicted"/>
<gene>
    <name evidence="2" type="ordered locus">MCP_1383</name>
</gene>
<accession>D1YYD3</accession>
<evidence type="ECO:0000259" key="1">
    <source>
        <dbReference type="Pfam" id="PF22751"/>
    </source>
</evidence>
<dbReference type="Pfam" id="PF22751">
    <property type="entry name" value="DUF488-N3a"/>
    <property type="match status" value="1"/>
</dbReference>
<evidence type="ECO:0000313" key="3">
    <source>
        <dbReference type="Proteomes" id="UP000001882"/>
    </source>
</evidence>
<dbReference type="AlphaFoldDB" id="D1YYD3"/>
<dbReference type="RefSeq" id="WP_012900134.1">
    <property type="nucleotide sequence ID" value="NC_013665.1"/>
</dbReference>
<keyword evidence="3" id="KW-1185">Reference proteome</keyword>
<reference evidence="3" key="3">
    <citation type="journal article" date="2011" name="PLoS ONE">
        <title>Genome sequence of a mesophilic hydrogenotrophic methanogen Methanocella paludicola, the first cultivated representative of the order Methanocellales.</title>
        <authorList>
            <person name="Sakai S."/>
            <person name="Takaki Y."/>
            <person name="Shimamura S."/>
            <person name="Sekine M."/>
            <person name="Tajima T."/>
            <person name="Kosugi H."/>
            <person name="Ichikawa N."/>
            <person name="Tasumi E."/>
            <person name="Hiraki A.T."/>
            <person name="Shimizu A."/>
            <person name="Kato Y."/>
            <person name="Nishiko R."/>
            <person name="Mori K."/>
            <person name="Fujita N."/>
            <person name="Imachi H."/>
            <person name="Takai K."/>
        </authorList>
    </citation>
    <scope>NUCLEOTIDE SEQUENCE [LARGE SCALE GENOMIC DNA]</scope>
    <source>
        <strain evidence="3">DSM 17711 / JCM 13418 / NBRC 101707 / SANAE</strain>
    </source>
</reference>
<evidence type="ECO:0000313" key="2">
    <source>
        <dbReference type="EMBL" id="BAI61455.1"/>
    </source>
</evidence>
<organism evidence="2 3">
    <name type="scientific">Methanocella paludicola (strain DSM 17711 / JCM 13418 / NBRC 101707 / SANAE)</name>
    <dbReference type="NCBI Taxonomy" id="304371"/>
    <lineage>
        <taxon>Archaea</taxon>
        <taxon>Methanobacteriati</taxon>
        <taxon>Methanobacteriota</taxon>
        <taxon>Stenosarchaea group</taxon>
        <taxon>Methanomicrobia</taxon>
        <taxon>Methanocellales</taxon>
        <taxon>Methanocellaceae</taxon>
        <taxon>Methanocella</taxon>
    </lineage>
</organism>